<dbReference type="Proteomes" id="UP000247792">
    <property type="component" value="Unassembled WGS sequence"/>
</dbReference>
<comment type="caution">
    <text evidence="2">The sequence shown here is derived from an EMBL/GenBank/DDBJ whole genome shotgun (WGS) entry which is preliminary data.</text>
</comment>
<dbReference type="EMBL" id="QJKB01000012">
    <property type="protein sequence ID" value="PXX38499.1"/>
    <property type="molecule type" value="Genomic_DNA"/>
</dbReference>
<dbReference type="AlphaFoldDB" id="A0A318ISM3"/>
<feature type="chain" id="PRO_5016463346" evidence="1">
    <location>
        <begin position="21"/>
        <end position="56"/>
    </location>
</feature>
<proteinExistence type="predicted"/>
<feature type="signal peptide" evidence="1">
    <location>
        <begin position="1"/>
        <end position="20"/>
    </location>
</feature>
<protein>
    <submittedName>
        <fullName evidence="2">Uncharacterized protein</fullName>
    </submittedName>
</protein>
<evidence type="ECO:0000313" key="2">
    <source>
        <dbReference type="EMBL" id="PXX38499.1"/>
    </source>
</evidence>
<accession>A0A318ISM3</accession>
<sequence>MLRKSILMFVFLACFSSAYAGKDKEEISPQMKCIAACVKANGWEYVNLCVDYCTSL</sequence>
<organism evidence="2 3">
    <name type="scientific">Undibacterium pigrum</name>
    <dbReference type="NCBI Taxonomy" id="401470"/>
    <lineage>
        <taxon>Bacteria</taxon>
        <taxon>Pseudomonadati</taxon>
        <taxon>Pseudomonadota</taxon>
        <taxon>Betaproteobacteria</taxon>
        <taxon>Burkholderiales</taxon>
        <taxon>Oxalobacteraceae</taxon>
        <taxon>Undibacterium</taxon>
    </lineage>
</organism>
<keyword evidence="3" id="KW-1185">Reference proteome</keyword>
<name>A0A318ISM3_9BURK</name>
<evidence type="ECO:0000313" key="3">
    <source>
        <dbReference type="Proteomes" id="UP000247792"/>
    </source>
</evidence>
<gene>
    <name evidence="2" type="ORF">DFR42_11211</name>
</gene>
<dbReference type="RefSeq" id="WP_170133662.1">
    <property type="nucleotide sequence ID" value="NZ_QJKB01000012.1"/>
</dbReference>
<evidence type="ECO:0000256" key="1">
    <source>
        <dbReference type="SAM" id="SignalP"/>
    </source>
</evidence>
<reference evidence="2 3" key="1">
    <citation type="submission" date="2018-05" db="EMBL/GenBank/DDBJ databases">
        <title>Genomic Encyclopedia of Type Strains, Phase IV (KMG-IV): sequencing the most valuable type-strain genomes for metagenomic binning, comparative biology and taxonomic classification.</title>
        <authorList>
            <person name="Goeker M."/>
        </authorList>
    </citation>
    <scope>NUCLEOTIDE SEQUENCE [LARGE SCALE GENOMIC DNA]</scope>
    <source>
        <strain evidence="2 3">DSM 19792</strain>
    </source>
</reference>
<keyword evidence="1" id="KW-0732">Signal</keyword>